<sequence length="123" mass="13297">MLPRHPVKPAKQERSMSISAPSPSSSPSTVAATAGNAVKIIVDSTQASHIDPTGNCYVNPQDCAVQYSPGSAAYIFDIEFLQQLRRHLRKAERFELEVAPRSHDLKNVAASLLSILQKNVTAG</sequence>
<gene>
    <name evidence="2" type="ORF">MIM_c15680</name>
</gene>
<evidence type="ECO:0000313" key="2">
    <source>
        <dbReference type="EMBL" id="AHG63652.1"/>
    </source>
</evidence>
<dbReference type="KEGG" id="amim:MIM_c15680"/>
<organism evidence="2 3">
    <name type="scientific">Advenella mimigardefordensis (strain DSM 17166 / LMG 22922 / DPN7)</name>
    <dbReference type="NCBI Taxonomy" id="1247726"/>
    <lineage>
        <taxon>Bacteria</taxon>
        <taxon>Pseudomonadati</taxon>
        <taxon>Pseudomonadota</taxon>
        <taxon>Betaproteobacteria</taxon>
        <taxon>Burkholderiales</taxon>
        <taxon>Alcaligenaceae</taxon>
    </lineage>
</organism>
<dbReference type="AlphaFoldDB" id="W0PDV7"/>
<dbReference type="PATRIC" id="fig|1247726.3.peg.1716"/>
<dbReference type="HOGENOM" id="CLU_2152937_0_0_4"/>
<keyword evidence="3" id="KW-1185">Reference proteome</keyword>
<accession>W0PDV7</accession>
<proteinExistence type="predicted"/>
<dbReference type="Proteomes" id="UP000019095">
    <property type="component" value="Chromosome"/>
</dbReference>
<evidence type="ECO:0000313" key="3">
    <source>
        <dbReference type="Proteomes" id="UP000019095"/>
    </source>
</evidence>
<reference evidence="2 3" key="1">
    <citation type="journal article" date="2014" name="Microbiology">
        <title>Unravelling the complete genome sequence of Advenella mimigardefordensis strain DPN7T and novel insights in the catabolism of the xenobiotic polythioester precursor 3,3'-dithiodipropionate.</title>
        <authorList>
            <person name="Wubbeler J.H."/>
            <person name="Hiessl S."/>
            <person name="Schuldes J."/>
            <person name="Thurmer A."/>
            <person name="Daniel R."/>
            <person name="Steinbuchel A."/>
        </authorList>
    </citation>
    <scope>NUCLEOTIDE SEQUENCE [LARGE SCALE GENOMIC DNA]</scope>
    <source>
        <strain evidence="3">DSM 17166 / LMG 22922 / DPN7</strain>
    </source>
</reference>
<feature type="compositionally biased region" description="Low complexity" evidence="1">
    <location>
        <begin position="15"/>
        <end position="28"/>
    </location>
</feature>
<protein>
    <submittedName>
        <fullName evidence="2">Uncharacterized protein</fullName>
    </submittedName>
</protein>
<feature type="region of interest" description="Disordered" evidence="1">
    <location>
        <begin position="1"/>
        <end position="31"/>
    </location>
</feature>
<dbReference type="EMBL" id="CP003915">
    <property type="protein sequence ID" value="AHG63652.1"/>
    <property type="molecule type" value="Genomic_DNA"/>
</dbReference>
<name>W0PDV7_ADVMD</name>
<evidence type="ECO:0000256" key="1">
    <source>
        <dbReference type="SAM" id="MobiDB-lite"/>
    </source>
</evidence>